<evidence type="ECO:0000256" key="4">
    <source>
        <dbReference type="ARBA" id="ARBA00022723"/>
    </source>
</evidence>
<dbReference type="CDD" id="cd01517">
    <property type="entry name" value="PAP_phosphatase"/>
    <property type="match status" value="1"/>
</dbReference>
<dbReference type="Gene3D" id="3.40.190.80">
    <property type="match status" value="1"/>
</dbReference>
<feature type="binding site" evidence="10">
    <location>
        <position position="134"/>
    </location>
    <ligand>
        <name>Mg(2+)</name>
        <dbReference type="ChEBI" id="CHEBI:18420"/>
        <label>1</label>
        <note>catalytic</note>
    </ligand>
</feature>
<name>A0A150G445_GONPE</name>
<keyword evidence="13" id="KW-1185">Reference proteome</keyword>
<dbReference type="AlphaFoldDB" id="A0A150G445"/>
<comment type="catalytic activity">
    <reaction evidence="7">
        <text>adenosine 2',5'-bisphosphate + H2O = AMP + phosphate</text>
        <dbReference type="Rhea" id="RHEA:77643"/>
        <dbReference type="ChEBI" id="CHEBI:15377"/>
        <dbReference type="ChEBI" id="CHEBI:43474"/>
        <dbReference type="ChEBI" id="CHEBI:194156"/>
        <dbReference type="ChEBI" id="CHEBI:456215"/>
        <dbReference type="EC" id="3.1.3.7"/>
    </reaction>
    <physiologicalReaction direction="left-to-right" evidence="7">
        <dbReference type="Rhea" id="RHEA:77644"/>
    </physiologicalReaction>
</comment>
<dbReference type="EMBL" id="LSYV01000075">
    <property type="protein sequence ID" value="KXZ44070.1"/>
    <property type="molecule type" value="Genomic_DNA"/>
</dbReference>
<comment type="catalytic activity">
    <reaction evidence="9">
        <text>3'-phosphoadenylyl sulfate + H2O = adenosine 5'-phosphosulfate + phosphate</text>
        <dbReference type="Rhea" id="RHEA:77639"/>
        <dbReference type="ChEBI" id="CHEBI:15377"/>
        <dbReference type="ChEBI" id="CHEBI:43474"/>
        <dbReference type="ChEBI" id="CHEBI:58243"/>
        <dbReference type="ChEBI" id="CHEBI:58339"/>
        <dbReference type="EC" id="3.1.3.7"/>
    </reaction>
    <physiologicalReaction direction="left-to-right" evidence="9">
        <dbReference type="Rhea" id="RHEA:77640"/>
    </physiologicalReaction>
</comment>
<dbReference type="PRINTS" id="PR00377">
    <property type="entry name" value="IMPHPHTASES"/>
</dbReference>
<dbReference type="PROSITE" id="PS00630">
    <property type="entry name" value="IMP_2"/>
    <property type="match status" value="1"/>
</dbReference>
<dbReference type="Gene3D" id="3.30.540.10">
    <property type="entry name" value="Fructose-1,6-Bisphosphatase, subunit A, domain 1"/>
    <property type="match status" value="1"/>
</dbReference>
<accession>A0A150G445</accession>
<gene>
    <name evidence="12" type="ORF">GPECTOR_74g684</name>
</gene>
<protein>
    <recommendedName>
        <fullName evidence="3">3'(2'),5'-bisphosphate nucleotidase</fullName>
        <ecNumber evidence="3">3.1.3.7</ecNumber>
    </recommendedName>
</protein>
<comment type="caution">
    <text evidence="12">The sequence shown here is derived from an EMBL/GenBank/DDBJ whole genome shotgun (WGS) entry which is preliminary data.</text>
</comment>
<dbReference type="InterPro" id="IPR051090">
    <property type="entry name" value="Inositol_monoP_superfamily"/>
</dbReference>
<keyword evidence="6 10" id="KW-0460">Magnesium</keyword>
<evidence type="ECO:0000313" key="12">
    <source>
        <dbReference type="EMBL" id="KXZ44070.1"/>
    </source>
</evidence>
<evidence type="ECO:0000256" key="6">
    <source>
        <dbReference type="ARBA" id="ARBA00022842"/>
    </source>
</evidence>
<evidence type="ECO:0000256" key="8">
    <source>
        <dbReference type="ARBA" id="ARBA00044479"/>
    </source>
</evidence>
<organism evidence="12 13">
    <name type="scientific">Gonium pectorale</name>
    <name type="common">Green alga</name>
    <dbReference type="NCBI Taxonomy" id="33097"/>
    <lineage>
        <taxon>Eukaryota</taxon>
        <taxon>Viridiplantae</taxon>
        <taxon>Chlorophyta</taxon>
        <taxon>core chlorophytes</taxon>
        <taxon>Chlorophyceae</taxon>
        <taxon>CS clade</taxon>
        <taxon>Chlamydomonadales</taxon>
        <taxon>Volvocaceae</taxon>
        <taxon>Gonium</taxon>
    </lineage>
</organism>
<dbReference type="STRING" id="33097.A0A150G445"/>
<dbReference type="PANTHER" id="PTHR43200">
    <property type="entry name" value="PHOSPHATASE"/>
    <property type="match status" value="1"/>
</dbReference>
<feature type="compositionally biased region" description="Low complexity" evidence="11">
    <location>
        <begin position="16"/>
        <end position="25"/>
    </location>
</feature>
<dbReference type="GO" id="GO:0000103">
    <property type="term" value="P:sulfate assimilation"/>
    <property type="evidence" value="ECO:0007669"/>
    <property type="project" value="TreeGrafter"/>
</dbReference>
<evidence type="ECO:0000256" key="9">
    <source>
        <dbReference type="ARBA" id="ARBA00044484"/>
    </source>
</evidence>
<dbReference type="GO" id="GO:0008441">
    <property type="term" value="F:3'(2'),5'-bisphosphate nucleotidase activity"/>
    <property type="evidence" value="ECO:0007669"/>
    <property type="project" value="UniProtKB-EC"/>
</dbReference>
<comment type="catalytic activity">
    <reaction evidence="8">
        <text>adenosine 3',5'-bisphosphate + H2O = AMP + phosphate</text>
        <dbReference type="Rhea" id="RHEA:10040"/>
        <dbReference type="ChEBI" id="CHEBI:15377"/>
        <dbReference type="ChEBI" id="CHEBI:43474"/>
        <dbReference type="ChEBI" id="CHEBI:58343"/>
        <dbReference type="ChEBI" id="CHEBI:456215"/>
        <dbReference type="EC" id="3.1.3.7"/>
    </reaction>
    <physiologicalReaction direction="left-to-right" evidence="8">
        <dbReference type="Rhea" id="RHEA:10041"/>
    </physiologicalReaction>
</comment>
<dbReference type="SUPFAM" id="SSF56655">
    <property type="entry name" value="Carbohydrate phosphatase"/>
    <property type="match status" value="1"/>
</dbReference>
<feature type="region of interest" description="Disordered" evidence="11">
    <location>
        <begin position="1"/>
        <end position="25"/>
    </location>
</feature>
<comment type="cofactor">
    <cofactor evidence="1 10">
        <name>Mg(2+)</name>
        <dbReference type="ChEBI" id="CHEBI:18420"/>
    </cofactor>
</comment>
<dbReference type="PANTHER" id="PTHR43200:SF6">
    <property type="entry name" value="3'(2'),5'-BISPHOSPHATE NUCLEOTIDASE"/>
    <property type="match status" value="1"/>
</dbReference>
<evidence type="ECO:0000313" key="13">
    <source>
        <dbReference type="Proteomes" id="UP000075714"/>
    </source>
</evidence>
<dbReference type="InterPro" id="IPR000760">
    <property type="entry name" value="Inositol_monophosphatase-like"/>
</dbReference>
<dbReference type="FunFam" id="3.40.190.80:FF:000003">
    <property type="entry name" value="PAP-specific phosphatase HAL2-like"/>
    <property type="match status" value="1"/>
</dbReference>
<feature type="binding site" evidence="10">
    <location>
        <position position="136"/>
    </location>
    <ligand>
        <name>Mg(2+)</name>
        <dbReference type="ChEBI" id="CHEBI:18420"/>
        <label>1</label>
        <note>catalytic</note>
    </ligand>
</feature>
<dbReference type="Pfam" id="PF00459">
    <property type="entry name" value="Inositol_P"/>
    <property type="match status" value="1"/>
</dbReference>
<dbReference type="InterPro" id="IPR006239">
    <property type="entry name" value="DPNP"/>
</dbReference>
<dbReference type="GO" id="GO:0046872">
    <property type="term" value="F:metal ion binding"/>
    <property type="evidence" value="ECO:0007669"/>
    <property type="project" value="UniProtKB-KW"/>
</dbReference>
<evidence type="ECO:0000256" key="1">
    <source>
        <dbReference type="ARBA" id="ARBA00001946"/>
    </source>
</evidence>
<dbReference type="EC" id="3.1.3.7" evidence="3"/>
<reference evidence="13" key="1">
    <citation type="journal article" date="2016" name="Nat. Commun.">
        <title>The Gonium pectorale genome demonstrates co-option of cell cycle regulation during the evolution of multicellularity.</title>
        <authorList>
            <person name="Hanschen E.R."/>
            <person name="Marriage T.N."/>
            <person name="Ferris P.J."/>
            <person name="Hamaji T."/>
            <person name="Toyoda A."/>
            <person name="Fujiyama A."/>
            <person name="Neme R."/>
            <person name="Noguchi H."/>
            <person name="Minakuchi Y."/>
            <person name="Suzuki M."/>
            <person name="Kawai-Toyooka H."/>
            <person name="Smith D.R."/>
            <person name="Sparks H."/>
            <person name="Anderson J."/>
            <person name="Bakaric R."/>
            <person name="Luria V."/>
            <person name="Karger A."/>
            <person name="Kirschner M.W."/>
            <person name="Durand P.M."/>
            <person name="Michod R.E."/>
            <person name="Nozaki H."/>
            <person name="Olson B.J."/>
        </authorList>
    </citation>
    <scope>NUCLEOTIDE SEQUENCE [LARGE SCALE GENOMIC DNA]</scope>
    <source>
        <strain evidence="13">NIES-2863</strain>
    </source>
</reference>
<evidence type="ECO:0000256" key="3">
    <source>
        <dbReference type="ARBA" id="ARBA00012633"/>
    </source>
</evidence>
<dbReference type="GO" id="GO:0046854">
    <property type="term" value="P:phosphatidylinositol phosphate biosynthetic process"/>
    <property type="evidence" value="ECO:0007669"/>
    <property type="project" value="InterPro"/>
</dbReference>
<evidence type="ECO:0000256" key="2">
    <source>
        <dbReference type="ARBA" id="ARBA00009759"/>
    </source>
</evidence>
<keyword evidence="4 10" id="KW-0479">Metal-binding</keyword>
<evidence type="ECO:0000256" key="10">
    <source>
        <dbReference type="PIRSR" id="PIRSR600760-2"/>
    </source>
</evidence>
<proteinExistence type="inferred from homology"/>
<dbReference type="InterPro" id="IPR020550">
    <property type="entry name" value="Inositol_monophosphatase_CS"/>
</dbReference>
<dbReference type="NCBIfam" id="TIGR01330">
    <property type="entry name" value="bisphos_HAL2"/>
    <property type="match status" value="1"/>
</dbReference>
<comment type="similarity">
    <text evidence="2">Belongs to the inositol monophosphatase superfamily.</text>
</comment>
<feature type="binding site" evidence="10">
    <location>
        <position position="73"/>
    </location>
    <ligand>
        <name>Mg(2+)</name>
        <dbReference type="ChEBI" id="CHEBI:18420"/>
        <label>1</label>
        <note>catalytic</note>
    </ligand>
</feature>
<keyword evidence="5" id="KW-0378">Hydrolase</keyword>
<feature type="binding site" evidence="10">
    <location>
        <position position="294"/>
    </location>
    <ligand>
        <name>Mg(2+)</name>
        <dbReference type="ChEBI" id="CHEBI:18420"/>
        <label>1</label>
        <note>catalytic</note>
    </ligand>
</feature>
<evidence type="ECO:0000256" key="5">
    <source>
        <dbReference type="ARBA" id="ARBA00022801"/>
    </source>
</evidence>
<evidence type="ECO:0000256" key="7">
    <source>
        <dbReference type="ARBA" id="ARBA00044466"/>
    </source>
</evidence>
<evidence type="ECO:0000256" key="11">
    <source>
        <dbReference type="SAM" id="MobiDB-lite"/>
    </source>
</evidence>
<feature type="binding site" evidence="10">
    <location>
        <position position="137"/>
    </location>
    <ligand>
        <name>Mg(2+)</name>
        <dbReference type="ChEBI" id="CHEBI:18420"/>
        <label>1</label>
        <note>catalytic</note>
    </ligand>
</feature>
<dbReference type="OrthoDB" id="411145at2759"/>
<sequence length="358" mass="37504">MGRTPLRVWATPTLHAPPRAAPPQVVQRQLSSEERVDKKDDSPVTVADYGAQAIVAWSLQRSDPSSRLSMVAEEDSAELSSPAGRPMLERITQLINSVLADAGEAAQLSPEEVLGLIDLGGSQGGPTGRHWVLDPIDGTRGFVGMRQYSVCLGMIQDGEVVLGVLGCPNLPQGSVADDDGGDGAAARCGQEGVGCLFSAHRGAGAFATPLWDDAAAPVRIVVADVADPGGARFMESVESRHSSHSTTAAVARELGVTLPPLRMDSQVKYGLLSRGCASIFMRFPPPSYREKIWDHAAGFVIVEEAGGRVTDAGGVRLDFSRGRYLQLDRGIIAAPPALHDQLVAAAAKVAPPAPAAAP</sequence>
<dbReference type="Proteomes" id="UP000075714">
    <property type="component" value="Unassembled WGS sequence"/>
</dbReference>